<comment type="caution">
    <text evidence="7">The sequence shown here is derived from an EMBL/GenBank/DDBJ whole genome shotgun (WGS) entry which is preliminary data.</text>
</comment>
<evidence type="ECO:0000256" key="1">
    <source>
        <dbReference type="ARBA" id="ARBA00001957"/>
    </source>
</evidence>
<dbReference type="InterPro" id="IPR013217">
    <property type="entry name" value="Methyltransf_12"/>
</dbReference>
<dbReference type="FunFam" id="3.30.300.30:FF:000010">
    <property type="entry name" value="Enterobactin synthetase component F"/>
    <property type="match status" value="2"/>
</dbReference>
<dbReference type="FunFam" id="3.40.50.12780:FF:000012">
    <property type="entry name" value="Non-ribosomal peptide synthetase"/>
    <property type="match status" value="4"/>
</dbReference>
<dbReference type="GO" id="GO:0005829">
    <property type="term" value="C:cytosol"/>
    <property type="evidence" value="ECO:0007669"/>
    <property type="project" value="TreeGrafter"/>
</dbReference>
<dbReference type="InterPro" id="IPR001242">
    <property type="entry name" value="Condensation_dom"/>
</dbReference>
<dbReference type="PROSITE" id="PS00012">
    <property type="entry name" value="PHOSPHOPANTETHEINE"/>
    <property type="match status" value="5"/>
</dbReference>
<dbReference type="FunFam" id="3.40.50.980:FF:000001">
    <property type="entry name" value="Non-ribosomal peptide synthetase"/>
    <property type="match status" value="6"/>
</dbReference>
<dbReference type="SUPFAM" id="SSF47336">
    <property type="entry name" value="ACP-like"/>
    <property type="match status" value="6"/>
</dbReference>
<dbReference type="SUPFAM" id="SSF53335">
    <property type="entry name" value="S-adenosyl-L-methionine-dependent methyltransferases"/>
    <property type="match status" value="2"/>
</dbReference>
<feature type="domain" description="Carrier" evidence="6">
    <location>
        <begin position="3556"/>
        <end position="3631"/>
    </location>
</feature>
<comment type="cofactor">
    <cofactor evidence="1">
        <name>pantetheine 4'-phosphate</name>
        <dbReference type="ChEBI" id="CHEBI:47942"/>
    </cofactor>
</comment>
<dbReference type="GO" id="GO:0003824">
    <property type="term" value="F:catalytic activity"/>
    <property type="evidence" value="ECO:0007669"/>
    <property type="project" value="InterPro"/>
</dbReference>
<dbReference type="Gene3D" id="1.10.1200.10">
    <property type="entry name" value="ACP-like"/>
    <property type="match status" value="6"/>
</dbReference>
<dbReference type="CDD" id="cd17643">
    <property type="entry name" value="A_NRPS_Cytc1-like"/>
    <property type="match status" value="1"/>
</dbReference>
<dbReference type="Gene3D" id="3.30.559.10">
    <property type="entry name" value="Chloramphenicol acetyltransferase-like domain"/>
    <property type="match status" value="7"/>
</dbReference>
<dbReference type="NCBIfam" id="TIGR01733">
    <property type="entry name" value="AA-adenyl-dom"/>
    <property type="match status" value="6"/>
</dbReference>
<dbReference type="FunFam" id="3.40.50.980:FF:000002">
    <property type="entry name" value="Enterobactin synthetase component F"/>
    <property type="match status" value="2"/>
</dbReference>
<dbReference type="SUPFAM" id="SSF52777">
    <property type="entry name" value="CoA-dependent acyltransferases"/>
    <property type="match status" value="14"/>
</dbReference>
<sequence>MHNDTIKSLLLEATQRGITFVIEEGKLRMRLIKGSEIAPDLLGEINKWKKEIKAFIQENNLLEAHKNYTISVVEDRSDTALSFAQERLWFLDQLQGSVHYHLPWVFRLEGLLNVTALERAFREIVRRHEVLRTVIHDRDGIGRQQLLPAEGWQLQYVTSGIPDMAAYIRDQVISPFDLSADYMLKVVLMKNDTDQHTVLVLVHHIAFDGWSAPVLVSELMALYREYSLNAVSTLPELPIQYTDYALWQREYLNGPEIGSQLDYWRHQLKNVSPLTLPTDYPRPAVQSLRGHTLYHRLDRSLGEALRQLSGLQETTLFMTMLAAFKALLYRYTGQSDICVGTPVAGRKQPELGGLIGFFVNTLALRTTVAPTMPFSALLEEVKQVTLMAYKSQDIPFEKVVEALRIERDMSRTPVFQVMFTFNNISAVGKIDLGGVRLTMDEATIADSAKFDLEFIVTEQGEELSLKINYCSDLFEEDRAAQLLKHYEQLLLSIVANSHTAVAQLPMLTDRDQQQLLYGYNRTTVEYPTSAMIPALIEDQAIAHPDRIAVVFEGERLTYGMLNSRANQLAHWLKQQGVGPLHPLVAICMDRSPEMMIGILGVLKAGGAYVPLDTAYPAARISDILQDSGVSLLLTRQLQEDKLQAVTDGVTIVDLKENWQKIALLPETSPDVEIKAHDLAYVIYTSGSTGRPKGVLTEHGAILNRLLWAQEYFSLSASDTVLQKTTYCFDVSVWELLWPLMTGARLVLASVEGHKDTTYLKRVIEEEQITLLHFVPGMLQVFLEDIVVGDAASLSRVLCSGEALLPSHVAFFNEKLPHVALFNLYGPTEAAIDVTVWRAPRLTTINTVPIGRPVSNTQLYILDEAGGLVPSGAIGELCIGGVQVARGYLNRPELTAERFIVNPYVPGDRLYRTGDLARWLPDGNIDYLGRHDDQVKVRGFRVELGEVESVLLRCEGVKQAAVTAREDGSGSRILVGYIVPEEDFDRTTIQTWLSGQLPEYMVPAILLPLEQLPVTSNGKIDRRALPDVDFSGLTAKRYVAPSGLLEEQLAEIWQGLLYLPRVGVTDNFFELGGHSLLITRLASAIRRRMGLEAGIRDLFRYVTISSQASFLSAQDSGALVPVIARRTGVGATPLSFAQERLWFIDKLQGSLQYHMPWVFRLDGDLDIAALTAAFRAILERHEVLRSVIREEDGVGYQEVQPVATWSAEYVHESDLLREGSGTAHYLSTVISHPYDLSSDIMLRVHIIAHHESSHTLLVMLHHVAFDGWSVSVLVRELAASYRSFRTGTALVLPAPVLQYADYAAWQRNYLSGAVLASKLLYWQQQLSGVAVLDLPLDYGRPPQQSTRGGEARLALDTKLYEGLQALSLEEDVTLYMTLLATFKVLLYRYSGQEDICVGTPVAGRQHEELEALIGFFVNTLALRSQVQGSAGFRTLLAAVRSTTLAAYEHQDVPFEKVVESLGLARDMSRSSIFQVMFTLENVPDAGEPDLGDVTLTAVPAAILPVKFDIELNVRAGKDGLQLHVLYNRDLFRQDSMERMLGHYATLLESILVNRNQRVDQLPMLKTAERETLLHAFNDHPASWNILPDDTLHALFAQQAAAAPLSAAVKYGETVLRYQELDERSNQLAHYLRSLGAARGTLIPLCAERSVEMMIGILGILKAGGAYVPIDPEYPADRISHMLTDTQAPLLVRYGATLPVTDYKGTVVDLSADSDAISRMPLTAPVAVNSAEDLAYVIYTSGSTGRPKGVMVEHQSVLNLLESGKKLFHFNNGDVWTVFHSFCFDFSVWEIFGPLCTGGKLVLPDKETVMDSHAFAGLLELEGVTVLNQTPSAFYVLQEYLLERAKSLDLRFVIFGGEALHLPALREWSVLYPACTLVNMYGITEITVHATFKKITAADIDEKVSNIGAAIPSLKVYVLDHHLQPLPAGIAGEMFVSGRGVARGYLNNETLTAERFIPSPFESGERLYRSGDIVRWLPDGEMIYLGRRDDQVKIRGYRIELNEVKGALENTPGVKQAVVTVTNDSVGSTQLVAYIVPSGDVSKREVMEYLAVLLPEYMLPSFMMMVDSIPLTTNGKVDKKRLPPVVALPGEKQYVPAATLLQQQLESIWRKILGVEKIGILDNFFELGGHSLLVTRMVSVIRKKLGTEVSVRDIFVYPTIQGLAEHIQEQQGKDLLPAVTPAARTGRLPLAFAQERLWFIDKLQGSTQYHMSWVFRLTGKPGRDAITASFRDIIRRHEVIRTLIREDEKGAYQQITDEHAWELKYTDSPALSEQVLLHAYLQKQIAIPFDLSADYTLRAELIRLDDTTHVLLVVMHHIASDGWSLPVLLHEMTILYNSHVLQLMPQLPALPIQYADYALWQRNYLDGPVLNKQLAYWKEKLSGVEPLKVPTDYPRPQVQSTRGHAIYDDLDTEITDQLRRLSQEEGATLFMTLLSAFKILLYHYTGQENICVGSPIAGRKQQETEALIGFFVNTLALRSEVKATSTFRELLQHIRHVALEAYEHQDAPFEKVVEAIVGKRELDANPLFHIVFALHNTPALPKPVLDGLQLSDELLEDQTSIFDMLFELRETPHGMSLKLQYCTDLFDEQTMRGYIRHYRQILTILLANPDRIIADMELTTPEERTTLLTLFNRQPAISLEDVTVVSCFEEQVNMTPDRIAVVFEGASLTYRELNEKANQLAAFLRQKGIRADMPVPLLMHRSTSLILSILGILKAGGAYVPLDPDYPGERIAFMLKDTAATVFLTDAGYHLSPEMGLQEIAVIDINEQWPVIAKGGRENPKRINKGADLGYIMYTSGSTGHPKGVLVTHTNIVSLAKDTGFAALSQEDVLLSTGSPSFDATTFEYWGILLNGGQLVMCSRGTLLTNELLKAAIISHKVTKMWFTASWFNQLVEWDIQLFSPLKVILVGGEKLSAEHVRKVLKAFPHIYIVNGYGPTENTTFSLTHLLKEEDGAMIPIGRPLQDRTAYVLNPHQRLNPIGVPGELYVGGAGVARGYLNQPELTAERFVADPFLEIPGARLYRTGDLVKWLPDGNIAYLGRMDKQVKIRGYRVEPGEVENALNSYVGIGNSCVVVKQDGLGMNRLCGYYVPGRQLLRQLEQSLYHQHVSTWQELYETEYGKTEAAPVADEEFNIIGWNDSFTGLPIPAVQMREWLDDIVDTIMSCRPERMLEIGSGTGLIYYALSDHIRHYTGTDFSASSIRQMQSRIAQRERAYCPTVLHQCAAHEVKNLAIDDTDTIVLNSIVQYFPGEDYLTEVIASCVSLLNGKGRIIIGDVRDNRLLKLFKGRLLLDKVAVSVPKQQFQWSLEQEVVQEEELCLSPDYFYSLQEKFPAVTHVDVQYKKGGYLNELNLYRYTVVLHVGATPVLLQPEWVERSVETGTSRFLSLLQNGAALIGLRNVPNPRLGAERLLSAGLDDATVDTAGMLRNGMTAEDSTGVAIQALITTGRQHGYQCSFLPAEDPLKLNLAFSSSATGPFFTRVYDSYPVVEQSNIPLYKDVIQSLQQQLRTYLQGILPAYMVPGELVSLPRLPLTSNGKTDRWLLQEYEEGRPSGRPDSYQLPETEQEIRIAAIWQELLGLSRIGVHDNFFEIGGHSLLATRIVSAIRKQLGIEIKVKEMFAHPTISRLAASLENLRQQPVLPPITPQRYEGEIPLSFAQERLWFIDKLQGSVQYHMPWIFRLKGTPDMAALEYAFRNIVRRHQVLRAVLKQGENGPYQEIMDETDWRLSFRYMPELADATAFDQYAGAWFNQPFDLSADYMLRATLLQLEEQEYMLLVLFHHIAFDGWSVSVMVREMTTLYLAFREGRTVELPEPEIQYTDYAIWQHRYLKGAVLDEQLAYWKMRLQDVRPLYLPTDYPRTAIQSTHGATVYCYLDPALTTQLRQVSKAEGATLFMLMTAIFKVLLFRYTGQEDICIGAAIANRTQKETEALIGFFVNALALRSQVSGKSSFREYLQQVKQLTLESYTHQDIPFEKVIEAVVGKREVVGNPLIQVMFVLQNTPDIPQFDLGDVQLTGELPRNLTSKFDLTYDLREKEEGIEFRIEYCDELFTHETIMQQFRHYEQLMRSIVENVDTPVGLLRMLSWQEEKMLLSDYNDTRVVFPQKTVVDLFREQAGLTAENPAIISGDETWTYSRLNEETDKIAGLLRQQGAGPEQLIAVCLDSSPNMIAAILGVLKAGSAYLPLDPGYPDERITFMLEDAAIQLVITESKYLSLFEQRQLVAINIDIRHEPVAAMVDIDPQPEQLAYVIYTSGSTGTPKGVMITHRNLSNYLLSVRDRYISDNKCASGTLFHLPATFDASLTSLFVPLITGRSIVPAGGDPLTVFRSPAFTDAAPFDFIKLTPSHLPLLQDALEAQGGLSCASRLVLGGEALQWSHVRYLLDRKEDLEIVNEYGPTETTVGCCVYTFRTSKEISDTGQGIPIGRQLANVTLYILSEDMMPVPTGVPGELYIGGAGVARGYLNRPELTAARFIPDPFGEDQEARLYRTGDLVKWLPDGNIAYLGRIDDQVKVRGYRIEPGEVENVLNAYEGMNGSAVVVKQDGTGTNRLCGYYVPGRQLLRQQEQALYHQHVNTWRELYETAYGKTEETPVEDEEFNIVGWNDSFTGRMIPEEQMREWLEDIVAVIMACRPQNVLEIGCGMGLIYYALSGRITHYTGTDFSGSSIRQIQRRIAQQERAYCPTTLHQCPAHEVCNVVSGNVDTVVINSVIQYFPGEDYLGEVIASCIPMLNGQGRIVIGDVRDNRLQSFFKGRLLLDKVTDSMSKRRFQWNLEQEVIQEEELCLSPDYFYGLQEKFPAITHVDIQYKQGRYLNELTLYRYTVVLHVGPTVTLLTPEWQQWSGVADKSRILSMLYSGAETIGLRQVPNPRLGTERMLSVALEDTTTDTISMLRHQMMGEDTEGAVIMELMRIAHLEGYYCYQSPAEDPLKMNLVFSSTAAGPFIAPAYDGYPATERSNIPLYKDIVRSLQQVLRTYLHMILPEYMVPGELTALPRLPLTSNGKTDRRLLQENEEGSQTSHSGNYQAPATDMELKLAAIWQELLGINRIGVHDSFFEIGGHSLLAVRMVAAIRKQLQLEVDIQTLFVHTTISSLSKAMIGVDGKPLMPDITRRTDTGAPALSFAQERLWFIDQLQGSIQYHMPWVFNIQETLDVAALERAFRRAIDRHEVLRTVIREKDGVGYQELLHAADWAPVYVHEDQLEAAGTDVHQYLLTEVARPYDLSADMMLRVHVVTRRDTSFTLLVMLHHIAFDGWSVSILVKELEALYHMERKGNGTADLPLPQLQYADYAAWQRSYLSGDVLQDKLNYWREQLAGVAALDLPLDYPRPPHQSVRGAEVRSRLPESLYGQLHTLGHAEGTTLYMTLLAVFKVLLFRYTGQEDICVGTPVAGRPLQELEHMIGFFVNTLALRSQVEGCMTFRELLKQVRNTTLSAYEHQDVPFEKIVETLGIDRDMSRSSLIQVMFVMQNTMDTARLQLEDVMITDGFDNEVTSRFDLKLTVADIDGHIDLNINYCTDLFDHQTIERMLGHYERLLWAVVGNADSKLGELKMLGEAEEQLLLYTFNDTRVSFPDKTIVALFEEQVARTPDNVAVEFENDALTYFELNEKAELLGSYLRRLGVRPEVLVPVCMDRSLEMMVCIMGILKAGGAYVPIDPGYPEERITFMLEDTAARVVVTRQQFGPLLRSKGQVATVVEIDGEWEQIGQSPVEAATAVLCPHHLLYTIYTSGSTGKPKGVLLEHRSLVNFLFHQWKEFRIGEDDRILQFYNYCFDASAEQIFLPLISGAAMVLIRDTVRLDLHQFGIFMKEKRITHLQATPSFHYNLAADSYGGLKRVVSGGEICNIELWNRWKGVCEFYNKYGPTEAAISASEYHCLPDVDISARKAVPIGRPVSNTQLYILDGAGGLAPQGAIGELCIGGIQVARGYLNRPELTAEKFIVNPFVPGDRLYRTGDLARWLPDGNIDYLGRRDDQVKIRGFRVELGEVESVLQRCAGVKQAAVVAREDGSGTRMLIGYIVPEGNFDRVAIQTWLSDQLPEYMVPSILLPLEQLPVTSTGKVNRKALPEVDFRGLTAERYVAPSGVLEEQLAEIWQELLRMPRVGVTDNFFELGGHSLLITRLASAIRRRIGCEVSIRELFQYTTITALSAHLSARQESVVQPAITRRTGVGTAPLSFAQERLWFIDKLQGSLQYHMPWVFRLDGELDIAALTAAFRAILERHEVLRSVIREEDGIGYQEVQPVAGWSAEYITESDLMEAGSDTDSYLSAAIDRPYDLSSDMMLRVHIIAHHADSHTLLVMLHHIAFDGWSVSVLVGELAALYRSIGGGAEITLPAPALQYADYAAWQRDHLSGAVLASKLSYWQQQLSGVAVLDLPLDYVRPPQQSGRGGETWLTLDATLYEGLQALSLEENVTLYMTLLAAFKVLLYRYSSQEDICVGTPVAGRQHEELETLIGFFVNTLALRSLVQGPAGFRTLLAAVRATTLAAFEHQEVPFDKIVDTLGLERDMSRGAVFQVMFALENVLEGGEPDLGDVTLTAASANTLPAKFDIELNVRAGNGGLQLHVLYNRDLFRPDSMERMLEHYTTLLQSILSDRNQPVDQLPMLKAAERETLLYGFNNHPAPWSISPESTLLDLFAQQAAASPLVAAVKYGETVLCYQELDERSNQLAHYLRSQGVGRGMLVPLCADRSVEMMIGILGILKAGAAYVPIDPEYPADRIGYMLTDTQARLIVRYSTSLPVKDYKGTIIDLSADREVISHMPVTVPAAVSAASDLAYVIYTSGSTGRPKGVMVEHGQLLNIIYSWRKQYRLNEFRPILLSLASISFDVFTGDYCRALTNGGTIVLVNKEQRMDMQYLEALMVREGINILESTPALVLQLVQQFMASGIPMEQLKLLVVGSDTCNTVHYETLRRFCSDHTRLLNSYGVTEATIDSSYFEGILPQEAVTVPIGKPMDNIRYYVLDEALQPVPIGVTGELYIGGAGVGRGYTGAAAAENHRFLPDPFTHTGRIYRTGDKAKWLTDGTVTLAGRKDDQVKISGYRIETTEIENLLNALPAIRQAVVIDKDDTNGHKRLVGFIVAEAPYNKQELPGYLRMHLPEFMVPAVFIDIEQIPVTANGKVDKTLLRHTDISGYSFEVPYVAPRNETETILATIWQELLNVRQVGINDNFFELGGNSIISIQVVSRARRMGCELEVGDLFIHQTVGRIAAALDERMLSASAAGIREEGESGLLPVQLDYLENKWKVAPGDGLSLLVPVHKEVSVTQLTAVMASLLSHHDSLRFTYRQHDSGGWQQYYGDGDVEITVADLSAVPLSGLEAAVARHCGECRQKLDIVTGKVVTVLLMETGATETSNRLFIATHYLVADDISQKILQEDLTLLLSALNDEQMPSPGKKTASYSSWYRHLEEYSRSRRLLAQTDWWVAMKERYLPLKQASVTTYSGAMKHHLIALDSTWTAHLLGDALQVYHIDARDLLLAGMAMTLCGWSNRDELVIGLDDIGRTGIPGAPDVSRTVGCFAVQYPVRLSWHATLPADVLLKSVKEHLHQVPDKGIGYGVLRSICKDTRLSKSGWDVLFRFLEETDRMEALHPGETPLVIDNGLQDGQLVVCWNYNSQYWDETLITLLSEKYIHCLQELITHCLDQKARGITSYTPADYGLSGKVSQEELEGFLKNNDTSADNPDQDDIMIF</sequence>
<evidence type="ECO:0000313" key="7">
    <source>
        <dbReference type="EMBL" id="NML39136.1"/>
    </source>
</evidence>
<dbReference type="PROSITE" id="PS50075">
    <property type="entry name" value="CARRIER"/>
    <property type="match status" value="6"/>
</dbReference>
<protein>
    <submittedName>
        <fullName evidence="7">Non-ribosomal peptide synthase/polyketide synthase</fullName>
    </submittedName>
</protein>
<dbReference type="NCBIfam" id="NF004282">
    <property type="entry name" value="PRK05691.1"/>
    <property type="match status" value="6"/>
</dbReference>
<dbReference type="InterPro" id="IPR000873">
    <property type="entry name" value="AMP-dep_synth/lig_dom"/>
</dbReference>
<keyword evidence="8" id="KW-1185">Reference proteome</keyword>
<dbReference type="Gene3D" id="3.30.559.30">
    <property type="entry name" value="Nonribosomal peptide synthetase, condensation domain"/>
    <property type="match status" value="7"/>
</dbReference>
<dbReference type="CDD" id="cd05930">
    <property type="entry name" value="A_NRPS"/>
    <property type="match status" value="4"/>
</dbReference>
<dbReference type="InterPro" id="IPR009081">
    <property type="entry name" value="PP-bd_ACP"/>
</dbReference>
<keyword evidence="5" id="KW-0677">Repeat</keyword>
<dbReference type="InterPro" id="IPR010071">
    <property type="entry name" value="AA_adenyl_dom"/>
</dbReference>
<dbReference type="Gene3D" id="3.40.50.980">
    <property type="match status" value="12"/>
</dbReference>
<dbReference type="Pfam" id="PF00501">
    <property type="entry name" value="AMP-binding"/>
    <property type="match status" value="6"/>
</dbReference>
<comment type="similarity">
    <text evidence="2">Belongs to the ATP-dependent AMP-binding enzyme family.</text>
</comment>
<evidence type="ECO:0000259" key="6">
    <source>
        <dbReference type="PROSITE" id="PS50075"/>
    </source>
</evidence>
<gene>
    <name evidence="7" type="ORF">HHL17_18185</name>
</gene>
<dbReference type="Gene3D" id="2.30.38.10">
    <property type="entry name" value="Luciferase, Domain 3"/>
    <property type="match status" value="6"/>
</dbReference>
<organism evidence="7 8">
    <name type="scientific">Chitinophaga fulva</name>
    <dbReference type="NCBI Taxonomy" id="2728842"/>
    <lineage>
        <taxon>Bacteria</taxon>
        <taxon>Pseudomonadati</taxon>
        <taxon>Bacteroidota</taxon>
        <taxon>Chitinophagia</taxon>
        <taxon>Chitinophagales</taxon>
        <taxon>Chitinophagaceae</taxon>
        <taxon>Chitinophaga</taxon>
    </lineage>
</organism>
<dbReference type="InterPro" id="IPR023213">
    <property type="entry name" value="CAT-like_dom_sf"/>
</dbReference>
<dbReference type="SUPFAM" id="SSF56801">
    <property type="entry name" value="Acetyl-CoA synthetase-like"/>
    <property type="match status" value="6"/>
</dbReference>
<dbReference type="FunFam" id="1.10.1200.10:FF:000016">
    <property type="entry name" value="Non-ribosomal peptide synthase"/>
    <property type="match status" value="1"/>
</dbReference>
<feature type="domain" description="Carrier" evidence="6">
    <location>
        <begin position="2094"/>
        <end position="2169"/>
    </location>
</feature>
<accession>A0A848GL96</accession>
<dbReference type="PANTHER" id="PTHR45527:SF1">
    <property type="entry name" value="FATTY ACID SYNTHASE"/>
    <property type="match status" value="1"/>
</dbReference>
<dbReference type="Pfam" id="PF08242">
    <property type="entry name" value="Methyltransf_12"/>
    <property type="match status" value="2"/>
</dbReference>
<dbReference type="Gene3D" id="3.30.300.30">
    <property type="match status" value="8"/>
</dbReference>
<dbReference type="InterPro" id="IPR045851">
    <property type="entry name" value="AMP-bd_C_sf"/>
</dbReference>
<dbReference type="InterPro" id="IPR025110">
    <property type="entry name" value="AMP-bd_C"/>
</dbReference>
<dbReference type="EMBL" id="JABBGC010000002">
    <property type="protein sequence ID" value="NML39136.1"/>
    <property type="molecule type" value="Genomic_DNA"/>
</dbReference>
<dbReference type="InterPro" id="IPR020806">
    <property type="entry name" value="PKS_PP-bd"/>
</dbReference>
<feature type="domain" description="Carrier" evidence="6">
    <location>
        <begin position="1039"/>
        <end position="1114"/>
    </location>
</feature>
<dbReference type="FunFam" id="1.10.1200.10:FF:000005">
    <property type="entry name" value="Nonribosomal peptide synthetase 1"/>
    <property type="match status" value="5"/>
</dbReference>
<evidence type="ECO:0000256" key="5">
    <source>
        <dbReference type="ARBA" id="ARBA00022737"/>
    </source>
</evidence>
<dbReference type="Proteomes" id="UP000583266">
    <property type="component" value="Unassembled WGS sequence"/>
</dbReference>
<reference evidence="7 8" key="1">
    <citation type="submission" date="2020-04" db="EMBL/GenBank/DDBJ databases">
        <title>Chitinophaga sp. G-6-1-13 sp. nov., isolated from soil.</title>
        <authorList>
            <person name="Dahal R.H."/>
            <person name="Chaudhary D.K."/>
        </authorList>
    </citation>
    <scope>NUCLEOTIDE SEQUENCE [LARGE SCALE GENOMIC DNA]</scope>
    <source>
        <strain evidence="7 8">G-6-1-13</strain>
    </source>
</reference>
<dbReference type="RefSeq" id="WP_169226242.1">
    <property type="nucleotide sequence ID" value="NZ_JABBGC010000002.1"/>
</dbReference>
<dbReference type="Pfam" id="PF00668">
    <property type="entry name" value="Condensation"/>
    <property type="match status" value="7"/>
</dbReference>
<feature type="domain" description="Carrier" evidence="6">
    <location>
        <begin position="7130"/>
        <end position="7204"/>
    </location>
</feature>
<dbReference type="NCBIfam" id="NF003417">
    <property type="entry name" value="PRK04813.1"/>
    <property type="match status" value="8"/>
</dbReference>
<dbReference type="FunFam" id="2.30.38.10:FF:000001">
    <property type="entry name" value="Non-ribosomal peptide synthetase PvdI"/>
    <property type="match status" value="5"/>
</dbReference>
<dbReference type="CDD" id="cd02440">
    <property type="entry name" value="AdoMet_MTases"/>
    <property type="match status" value="2"/>
</dbReference>
<dbReference type="InterPro" id="IPR006162">
    <property type="entry name" value="Ppantetheine_attach_site"/>
</dbReference>
<name>A0A848GL96_9BACT</name>
<dbReference type="CDD" id="cd19531">
    <property type="entry name" value="LCL_NRPS-like"/>
    <property type="match status" value="6"/>
</dbReference>
<dbReference type="Pfam" id="PF13193">
    <property type="entry name" value="AMP-binding_C"/>
    <property type="match status" value="4"/>
</dbReference>
<dbReference type="InterPro" id="IPR020845">
    <property type="entry name" value="AMP-binding_CS"/>
</dbReference>
<dbReference type="PANTHER" id="PTHR45527">
    <property type="entry name" value="NONRIBOSOMAL PEPTIDE SYNTHETASE"/>
    <property type="match status" value="1"/>
</dbReference>
<dbReference type="GO" id="GO:0031177">
    <property type="term" value="F:phosphopantetheine binding"/>
    <property type="evidence" value="ECO:0007669"/>
    <property type="project" value="InterPro"/>
</dbReference>
<dbReference type="GO" id="GO:0009403">
    <property type="term" value="P:toxin biosynthetic process"/>
    <property type="evidence" value="ECO:0007669"/>
    <property type="project" value="UniProtKB-ARBA"/>
</dbReference>
<evidence type="ECO:0000256" key="2">
    <source>
        <dbReference type="ARBA" id="ARBA00006432"/>
    </source>
</evidence>
<evidence type="ECO:0000313" key="8">
    <source>
        <dbReference type="Proteomes" id="UP000583266"/>
    </source>
</evidence>
<dbReference type="Gene3D" id="3.40.50.150">
    <property type="entry name" value="Vaccinia Virus protein VP39"/>
    <property type="match status" value="2"/>
</dbReference>
<evidence type="ECO:0000256" key="4">
    <source>
        <dbReference type="ARBA" id="ARBA00022553"/>
    </source>
</evidence>
<feature type="domain" description="Carrier" evidence="6">
    <location>
        <begin position="5020"/>
        <end position="5095"/>
    </location>
</feature>
<feature type="domain" description="Carrier" evidence="6">
    <location>
        <begin position="6071"/>
        <end position="6146"/>
    </location>
</feature>
<dbReference type="GO" id="GO:0072330">
    <property type="term" value="P:monocarboxylic acid biosynthetic process"/>
    <property type="evidence" value="ECO:0007669"/>
    <property type="project" value="UniProtKB-ARBA"/>
</dbReference>
<dbReference type="GO" id="GO:0043041">
    <property type="term" value="P:amino acid activation for nonribosomal peptide biosynthetic process"/>
    <property type="evidence" value="ECO:0007669"/>
    <property type="project" value="TreeGrafter"/>
</dbReference>
<dbReference type="InterPro" id="IPR036736">
    <property type="entry name" value="ACP-like_sf"/>
</dbReference>
<dbReference type="CDD" id="cd12117">
    <property type="entry name" value="A_NRPS_Srf_like"/>
    <property type="match status" value="1"/>
</dbReference>
<keyword evidence="4" id="KW-0597">Phosphoprotein</keyword>
<dbReference type="PROSITE" id="PS00455">
    <property type="entry name" value="AMP_BINDING"/>
    <property type="match status" value="5"/>
</dbReference>
<dbReference type="Pfam" id="PF00550">
    <property type="entry name" value="PP-binding"/>
    <property type="match status" value="6"/>
</dbReference>
<proteinExistence type="inferred from homology"/>
<evidence type="ECO:0000256" key="3">
    <source>
        <dbReference type="ARBA" id="ARBA00022450"/>
    </source>
</evidence>
<keyword evidence="3" id="KW-0596">Phosphopantetheine</keyword>
<dbReference type="InterPro" id="IPR029063">
    <property type="entry name" value="SAM-dependent_MTases_sf"/>
</dbReference>
<dbReference type="SMART" id="SM00823">
    <property type="entry name" value="PKS_PP"/>
    <property type="match status" value="6"/>
</dbReference>